<feature type="compositionally biased region" description="Pro residues" evidence="2">
    <location>
        <begin position="406"/>
        <end position="416"/>
    </location>
</feature>
<feature type="compositionally biased region" description="Acidic residues" evidence="2">
    <location>
        <begin position="842"/>
        <end position="852"/>
    </location>
</feature>
<dbReference type="Proteomes" id="UP001231189">
    <property type="component" value="Unassembled WGS sequence"/>
</dbReference>
<feature type="region of interest" description="Disordered" evidence="2">
    <location>
        <begin position="219"/>
        <end position="241"/>
    </location>
</feature>
<comment type="caution">
    <text evidence="4">The sequence shown here is derived from an EMBL/GenBank/DDBJ whole genome shotgun (WGS) entry which is preliminary data.</text>
</comment>
<proteinExistence type="predicted"/>
<dbReference type="PANTHER" id="PTHR33170">
    <property type="entry name" value="DUF4283 DOMAIN-CONTAINING PROTEIN-RELATED"/>
    <property type="match status" value="1"/>
</dbReference>
<feature type="compositionally biased region" description="Basic residues" evidence="2">
    <location>
        <begin position="874"/>
        <end position="885"/>
    </location>
</feature>
<keyword evidence="1" id="KW-0862">Zinc</keyword>
<feature type="compositionally biased region" description="Low complexity" evidence="2">
    <location>
        <begin position="64"/>
        <end position="81"/>
    </location>
</feature>
<dbReference type="AlphaFoldDB" id="A0AAD8WFQ7"/>
<keyword evidence="1" id="KW-0479">Metal-binding</keyword>
<feature type="region of interest" description="Disordered" evidence="2">
    <location>
        <begin position="800"/>
        <end position="909"/>
    </location>
</feature>
<feature type="region of interest" description="Disordered" evidence="2">
    <location>
        <begin position="660"/>
        <end position="779"/>
    </location>
</feature>
<evidence type="ECO:0000256" key="1">
    <source>
        <dbReference type="PROSITE-ProRule" id="PRU00047"/>
    </source>
</evidence>
<keyword evidence="5" id="KW-1185">Reference proteome</keyword>
<feature type="compositionally biased region" description="Acidic residues" evidence="2">
    <location>
        <begin position="675"/>
        <end position="685"/>
    </location>
</feature>
<feature type="compositionally biased region" description="Basic and acidic residues" evidence="2">
    <location>
        <begin position="132"/>
        <end position="163"/>
    </location>
</feature>
<dbReference type="SUPFAM" id="SSF57756">
    <property type="entry name" value="Retrovirus zinc finger-like domains"/>
    <property type="match status" value="1"/>
</dbReference>
<dbReference type="EMBL" id="JAUUTY010000004">
    <property type="protein sequence ID" value="KAK1652489.1"/>
    <property type="molecule type" value="Genomic_DNA"/>
</dbReference>
<dbReference type="GO" id="GO:0003676">
    <property type="term" value="F:nucleic acid binding"/>
    <property type="evidence" value="ECO:0007669"/>
    <property type="project" value="InterPro"/>
</dbReference>
<reference evidence="4" key="1">
    <citation type="submission" date="2023-07" db="EMBL/GenBank/DDBJ databases">
        <title>A chromosome-level genome assembly of Lolium multiflorum.</title>
        <authorList>
            <person name="Chen Y."/>
            <person name="Copetti D."/>
            <person name="Kolliker R."/>
            <person name="Studer B."/>
        </authorList>
    </citation>
    <scope>NUCLEOTIDE SEQUENCE</scope>
    <source>
        <strain evidence="4">02402/16</strain>
        <tissue evidence="4">Leaf</tissue>
    </source>
</reference>
<feature type="region of interest" description="Disordered" evidence="2">
    <location>
        <begin position="990"/>
        <end position="1075"/>
    </location>
</feature>
<feature type="compositionally biased region" description="Basic and acidic residues" evidence="2">
    <location>
        <begin position="312"/>
        <end position="370"/>
    </location>
</feature>
<feature type="compositionally biased region" description="Acidic residues" evidence="2">
    <location>
        <begin position="54"/>
        <end position="63"/>
    </location>
</feature>
<feature type="domain" description="CCHC-type" evidence="3">
    <location>
        <begin position="434"/>
        <end position="448"/>
    </location>
</feature>
<dbReference type="GO" id="GO:0008270">
    <property type="term" value="F:zinc ion binding"/>
    <property type="evidence" value="ECO:0007669"/>
    <property type="project" value="UniProtKB-KW"/>
</dbReference>
<organism evidence="4 5">
    <name type="scientific">Lolium multiflorum</name>
    <name type="common">Italian ryegrass</name>
    <name type="synonym">Lolium perenne subsp. multiflorum</name>
    <dbReference type="NCBI Taxonomy" id="4521"/>
    <lineage>
        <taxon>Eukaryota</taxon>
        <taxon>Viridiplantae</taxon>
        <taxon>Streptophyta</taxon>
        <taxon>Embryophyta</taxon>
        <taxon>Tracheophyta</taxon>
        <taxon>Spermatophyta</taxon>
        <taxon>Magnoliopsida</taxon>
        <taxon>Liliopsida</taxon>
        <taxon>Poales</taxon>
        <taxon>Poaceae</taxon>
        <taxon>BOP clade</taxon>
        <taxon>Pooideae</taxon>
        <taxon>Poodae</taxon>
        <taxon>Poeae</taxon>
        <taxon>Poeae Chloroplast Group 2 (Poeae type)</taxon>
        <taxon>Loliodinae</taxon>
        <taxon>Loliinae</taxon>
        <taxon>Lolium</taxon>
    </lineage>
</organism>
<gene>
    <name evidence="4" type="ORF">QYE76_070294</name>
</gene>
<feature type="compositionally biased region" description="Polar residues" evidence="2">
    <location>
        <begin position="273"/>
        <end position="292"/>
    </location>
</feature>
<feature type="region of interest" description="Disordered" evidence="2">
    <location>
        <begin position="273"/>
        <end position="419"/>
    </location>
</feature>
<evidence type="ECO:0000313" key="4">
    <source>
        <dbReference type="EMBL" id="KAK1652489.1"/>
    </source>
</evidence>
<dbReference type="InterPro" id="IPR036875">
    <property type="entry name" value="Znf_CCHC_sf"/>
</dbReference>
<keyword evidence="1" id="KW-0863">Zinc-finger</keyword>
<evidence type="ECO:0000259" key="3">
    <source>
        <dbReference type="PROSITE" id="PS50158"/>
    </source>
</evidence>
<protein>
    <recommendedName>
        <fullName evidence="3">CCHC-type domain-containing protein</fullName>
    </recommendedName>
</protein>
<feature type="compositionally biased region" description="Low complexity" evidence="2">
    <location>
        <begin position="744"/>
        <end position="755"/>
    </location>
</feature>
<dbReference type="PROSITE" id="PS50158">
    <property type="entry name" value="ZF_CCHC"/>
    <property type="match status" value="1"/>
</dbReference>
<feature type="region of interest" description="Disordered" evidence="2">
    <location>
        <begin position="1"/>
        <end position="173"/>
    </location>
</feature>
<name>A0AAD8WFQ7_LOLMU</name>
<accession>A0AAD8WFQ7</accession>
<feature type="compositionally biased region" description="Polar residues" evidence="2">
    <location>
        <begin position="888"/>
        <end position="897"/>
    </location>
</feature>
<evidence type="ECO:0000256" key="2">
    <source>
        <dbReference type="SAM" id="MobiDB-lite"/>
    </source>
</evidence>
<feature type="compositionally biased region" description="Basic and acidic residues" evidence="2">
    <location>
        <begin position="853"/>
        <end position="866"/>
    </location>
</feature>
<dbReference type="InterPro" id="IPR001878">
    <property type="entry name" value="Znf_CCHC"/>
</dbReference>
<sequence length="1075" mass="115507">MTVGNSSCDGKGDEAGDSAAFPLAERRRASSGRSPSEAAAQQGGSRFWALAGESSDEEEDEQAQLEVPESPVPSRSGPSPSCLGDYLDSAWTRVGNAKLRGGRRRAWAPGGRGSWFRAAVGSTTARPLGPHGGREAAKDPQIRSRSWEISDRPSEFVGKERAAPPESSVNVEEETVPLVASVVGPRQVDPSVPTPTASVVGVARGPVVAVPLAVGRGQAVHLDSQRPNSAPQPGPSGEARSTPLLKWRWIPVGTLDLTLSHAATLSDVRSWLRSTRSTGQIPRRLSSVSTVGSPPVCMERGRGDSRAGSNKRSFDDFNSEEGRGYEREVRERRSFADENRRRDRDWTRDRAREPEWRRDGGRWREEEDRPAAGSSGARDLHKKKWGINRQGAQPPKAKSVSHSTPQAPPAPTPPPVASSDAAEVVPASKKANIKCYNCSRDGHYQSGCHFPAHCGVCVLDGHTTGMCPKNLQESLLAVEEALPVGSGGGTDHTALVIAVENTMTCDLLTQDLKALVEDNWDWRVRRISDTDFAVVFPTKASLNLCKNLCKNAGGITLPVSKISVLFADATATPQAPLALTKIWVHLSGVPEVLRSVDLLLEGTKMLGRPRVVDEESLAALDGPVRMLFHCHAPDKIPSSILLFINLQGFRLGVSVECAKASVSDPKPPPPGPSNGDDDEEEEETEDQSRSAPHWKRSNMKSKDKGPMCDVTSTKADEAEAGKDGSADKSPLLEEQRQKPLPFQSSVGSSSVPLPSLKDHSATKPASAPPKYNLKPIPFNQYGSNLTEAELFPSAKACLSPVPQASEKAQTSSESKSEEPISPNILKRQRLSAEDRLEVGWESPEDWENDQETLAEKIAKLKRKQDGEVDNPPSRIKKKPGVKPKRAVVTSSPVTATRRSTRGKGANPEHVLLSASKRATEKDQGTPSAPALTDPFLVLPSVSNSHLWGVARDAGLGLDVSTSSPSSLLSLIRAKELAQAQLTEAALIAKSKEEEAQKQKQTQAESVANPASVAQDLSTEDAPNVTGTDPERITLAEMAKASRTTRRKKGEYSTGSRPNLRDTPARQARASAGASK</sequence>
<feature type="compositionally biased region" description="Basic and acidic residues" evidence="2">
    <location>
        <begin position="714"/>
        <end position="737"/>
    </location>
</feature>
<dbReference type="Gene3D" id="4.10.60.10">
    <property type="entry name" value="Zinc finger, CCHC-type"/>
    <property type="match status" value="1"/>
</dbReference>
<evidence type="ECO:0000313" key="5">
    <source>
        <dbReference type="Proteomes" id="UP001231189"/>
    </source>
</evidence>